<proteinExistence type="inferred from homology"/>
<accession>A0A1E3UDP0</accession>
<dbReference type="InterPro" id="IPR001509">
    <property type="entry name" value="Epimerase_deHydtase"/>
</dbReference>
<comment type="similarity">
    <text evidence="1">Belongs to the NAD(P)-dependent epimerase/dehydratase family.</text>
</comment>
<dbReference type="AlphaFoldDB" id="A0A1E3UDP0"/>
<dbReference type="Gene3D" id="3.40.50.720">
    <property type="entry name" value="NAD(P)-binding Rossmann-like Domain"/>
    <property type="match status" value="1"/>
</dbReference>
<dbReference type="InterPro" id="IPR036291">
    <property type="entry name" value="NAD(P)-bd_dom_sf"/>
</dbReference>
<organism evidence="3 4">
    <name type="scientific">Eisenbergiella tayi</name>
    <dbReference type="NCBI Taxonomy" id="1432052"/>
    <lineage>
        <taxon>Bacteria</taxon>
        <taxon>Bacillati</taxon>
        <taxon>Bacillota</taxon>
        <taxon>Clostridia</taxon>
        <taxon>Lachnospirales</taxon>
        <taxon>Lachnospiraceae</taxon>
        <taxon>Eisenbergiella</taxon>
    </lineage>
</organism>
<dbReference type="SUPFAM" id="SSF51735">
    <property type="entry name" value="NAD(P)-binding Rossmann-fold domains"/>
    <property type="match status" value="1"/>
</dbReference>
<dbReference type="RefSeq" id="WP_069432018.1">
    <property type="nucleotide sequence ID" value="NZ_MEHA01000022.1"/>
</dbReference>
<dbReference type="Pfam" id="PF01370">
    <property type="entry name" value="Epimerase"/>
    <property type="match status" value="1"/>
</dbReference>
<dbReference type="PANTHER" id="PTHR43000">
    <property type="entry name" value="DTDP-D-GLUCOSE 4,6-DEHYDRATASE-RELATED"/>
    <property type="match status" value="1"/>
</dbReference>
<dbReference type="OrthoDB" id="9789543at2"/>
<gene>
    <name evidence="3" type="ORF">BEI59_23885</name>
</gene>
<feature type="domain" description="NAD-dependent epimerase/dehydratase" evidence="2">
    <location>
        <begin position="5"/>
        <end position="231"/>
    </location>
</feature>
<sequence length="306" mass="34563">MKKAILFGGAGFIGGALVKNLLNKGIEVCIVDKQEKLSEISLYKSKAKLVACDIKEVVQLPEIISERNFDVFYQFAWEGLKGADLLNYSLQIQNVLWTMDSIVVAKKMGCKKFIGAGSFTQQELLSKEGRMFQQDKHKYYRAAEFMCDTLGRSVASELNIDFFWPQITNIYGPGEISARLVNSLIRNLKKGINMPLSEGKQLYDFIYIDDAAEAYYCIGAKGNSNEEYVIGSGSPMPLCEYIKMIYEVVLPGTELHLGDLTYHGLMPDKNIFEISALNDIGFIPKISFKEGIDRTNRWLEESENEY</sequence>
<dbReference type="Gene3D" id="3.90.25.10">
    <property type="entry name" value="UDP-galactose 4-epimerase, domain 1"/>
    <property type="match status" value="1"/>
</dbReference>
<evidence type="ECO:0000313" key="4">
    <source>
        <dbReference type="Proteomes" id="UP000094271"/>
    </source>
</evidence>
<name>A0A1E3UDP0_9FIRM</name>
<dbReference type="Proteomes" id="UP000094271">
    <property type="component" value="Unassembled WGS sequence"/>
</dbReference>
<protein>
    <recommendedName>
        <fullName evidence="2">NAD-dependent epimerase/dehydratase domain-containing protein</fullName>
    </recommendedName>
</protein>
<reference evidence="3 4" key="1">
    <citation type="submission" date="2016-08" db="EMBL/GenBank/DDBJ databases">
        <authorList>
            <person name="Seilhamer J.J."/>
        </authorList>
    </citation>
    <scope>NUCLEOTIDE SEQUENCE [LARGE SCALE GENOMIC DNA]</scope>
    <source>
        <strain evidence="3 4">NML150140-1</strain>
    </source>
</reference>
<comment type="caution">
    <text evidence="3">The sequence shown here is derived from an EMBL/GenBank/DDBJ whole genome shotgun (WGS) entry which is preliminary data.</text>
</comment>
<evidence type="ECO:0000313" key="3">
    <source>
        <dbReference type="EMBL" id="ODR46791.1"/>
    </source>
</evidence>
<evidence type="ECO:0000256" key="1">
    <source>
        <dbReference type="ARBA" id="ARBA00007637"/>
    </source>
</evidence>
<evidence type="ECO:0000259" key="2">
    <source>
        <dbReference type="Pfam" id="PF01370"/>
    </source>
</evidence>
<dbReference type="EMBL" id="MEHA01000022">
    <property type="protein sequence ID" value="ODR46791.1"/>
    <property type="molecule type" value="Genomic_DNA"/>
</dbReference>